<dbReference type="Proteomes" id="UP000743370">
    <property type="component" value="Unassembled WGS sequence"/>
</dbReference>
<reference evidence="10" key="1">
    <citation type="journal article" date="2015" name="Proc. Natl. Acad. Sci. U.S.A.">
        <title>Genome sequencing of adzuki bean (Vigna angularis) provides insight into high starch and low fat accumulation and domestication.</title>
        <authorList>
            <person name="Yang K."/>
            <person name="Tian Z."/>
            <person name="Chen C."/>
            <person name="Luo L."/>
            <person name="Zhao B."/>
            <person name="Wang Z."/>
            <person name="Yu L."/>
            <person name="Li Y."/>
            <person name="Sun Y."/>
            <person name="Li W."/>
            <person name="Chen Y."/>
            <person name="Li Y."/>
            <person name="Zhang Y."/>
            <person name="Ai D."/>
            <person name="Zhao J."/>
            <person name="Shang C."/>
            <person name="Ma Y."/>
            <person name="Wu B."/>
            <person name="Wang M."/>
            <person name="Gao L."/>
            <person name="Sun D."/>
            <person name="Zhang P."/>
            <person name="Guo F."/>
            <person name="Wang W."/>
            <person name="Li Y."/>
            <person name="Wang J."/>
            <person name="Varshney R.K."/>
            <person name="Wang J."/>
            <person name="Ling H.Q."/>
            <person name="Wan P."/>
        </authorList>
    </citation>
    <scope>NUCLEOTIDE SEQUENCE</scope>
    <source>
        <strain evidence="10">cv. Jingnong 6</strain>
    </source>
</reference>
<dbReference type="OrthoDB" id="203097at2759"/>
<proteinExistence type="inferred from homology"/>
<feature type="transmembrane region" description="Helical" evidence="7">
    <location>
        <begin position="94"/>
        <end position="119"/>
    </location>
</feature>
<dbReference type="InterPro" id="IPR002657">
    <property type="entry name" value="BilAc:Na_symport/Acr3"/>
</dbReference>
<reference evidence="8 11" key="3">
    <citation type="submission" date="2020-05" db="EMBL/GenBank/DDBJ databases">
        <title>Vigna angularis (adzuki bean) Var. LongXiaoDou No. 4 denovo assembly.</title>
        <authorList>
            <person name="Xiang H."/>
        </authorList>
    </citation>
    <scope>NUCLEOTIDE SEQUENCE [LARGE SCALE GENOMIC DNA]</scope>
    <source>
        <tissue evidence="8">Leaf</tissue>
    </source>
</reference>
<accession>A0A0L9UJ22</accession>
<feature type="transmembrane region" description="Helical" evidence="7">
    <location>
        <begin position="251"/>
        <end position="272"/>
    </location>
</feature>
<dbReference type="Proteomes" id="UP000053144">
    <property type="component" value="Chromosome 5"/>
</dbReference>
<feature type="transmembrane region" description="Helical" evidence="7">
    <location>
        <begin position="162"/>
        <end position="184"/>
    </location>
</feature>
<evidence type="ECO:0000256" key="6">
    <source>
        <dbReference type="ARBA" id="ARBA00023136"/>
    </source>
</evidence>
<reference evidence="9" key="2">
    <citation type="submission" date="2015-02" db="EMBL/GenBank/DDBJ databases">
        <authorList>
            <person name="Chooi Y.-H."/>
        </authorList>
    </citation>
    <scope>NUCLEOTIDE SEQUENCE</scope>
    <source>
        <tissue evidence="9">Seedling</tissue>
    </source>
</reference>
<sequence length="402" mass="42693">MQASIACSRHVHGVNPLQSHANHLPQTTLRLKPPYCAFTQHRSPSGITLRCNSQPQALLNLCTPRVCSSNVGPLRCGISSNMYGGKENRGVGEWLVLASEVLSAAFPLWVSIGCVVGLMKPSYFNWVTPKLTIMGLNIIMLGMGMTLSIHDLRGAFSMPKQVLYAFVLQYSVMPLSGYLISKIFNLPPHFAAGLILIGGCPGAASSNIITYLSRGNVALSVIITTASTLTATVMTPFVTAKLGGKFVTVDASGLLVSTLQVVLVPVLVGAFLNQFFQPIVKVVSPMMPAFAVTSVAILCGNAIAQSSSAILVCGGEVILATFLLHASGFFFGYVFSRFIGLDFSSSRTISTHVGMKNSILGVVLAMKHFGDPLAAVPAAVSTVSQSIIGSILARIWRNSHHI</sequence>
<organism evidence="9 10">
    <name type="scientific">Phaseolus angularis</name>
    <name type="common">Azuki bean</name>
    <name type="synonym">Vigna angularis</name>
    <dbReference type="NCBI Taxonomy" id="3914"/>
    <lineage>
        <taxon>Eukaryota</taxon>
        <taxon>Viridiplantae</taxon>
        <taxon>Streptophyta</taxon>
        <taxon>Embryophyta</taxon>
        <taxon>Tracheophyta</taxon>
        <taxon>Spermatophyta</taxon>
        <taxon>Magnoliopsida</taxon>
        <taxon>eudicotyledons</taxon>
        <taxon>Gunneridae</taxon>
        <taxon>Pentapetalae</taxon>
        <taxon>rosids</taxon>
        <taxon>fabids</taxon>
        <taxon>Fabales</taxon>
        <taxon>Fabaceae</taxon>
        <taxon>Papilionoideae</taxon>
        <taxon>50 kb inversion clade</taxon>
        <taxon>NPAAA clade</taxon>
        <taxon>indigoferoid/millettioid clade</taxon>
        <taxon>Phaseoleae</taxon>
        <taxon>Vigna</taxon>
    </lineage>
</organism>
<feature type="transmembrane region" description="Helical" evidence="7">
    <location>
        <begin position="309"/>
        <end position="335"/>
    </location>
</feature>
<dbReference type="Pfam" id="PF01758">
    <property type="entry name" value="SBF"/>
    <property type="match status" value="1"/>
</dbReference>
<feature type="transmembrane region" description="Helical" evidence="7">
    <location>
        <begin position="279"/>
        <end position="303"/>
    </location>
</feature>
<comment type="similarity">
    <text evidence="3">Belongs to the bile acid:sodium symporter (BASS) (TC 2.A.28) family.</text>
</comment>
<keyword evidence="4 7" id="KW-0812">Transmembrane</keyword>
<dbReference type="AlphaFoldDB" id="A0A0L9UJ22"/>
<dbReference type="EMBL" id="CM003375">
    <property type="protein sequence ID" value="KOM42691.1"/>
    <property type="molecule type" value="Genomic_DNA"/>
</dbReference>
<keyword evidence="5 7" id="KW-1133">Transmembrane helix</keyword>
<gene>
    <name evidence="8" type="ORF">HKW66_Vig0207780</name>
    <name evidence="9" type="ORF">LR48_Vigan05g029500</name>
</gene>
<protein>
    <submittedName>
        <fullName evidence="8">Sodium/metabolite cotransporter</fullName>
    </submittedName>
</protein>
<dbReference type="EMBL" id="JABFOF010000011">
    <property type="protein sequence ID" value="KAG2372353.1"/>
    <property type="molecule type" value="Genomic_DNA"/>
</dbReference>
<evidence type="ECO:0000256" key="4">
    <source>
        <dbReference type="ARBA" id="ARBA00022692"/>
    </source>
</evidence>
<dbReference type="Gramene" id="KOM42691">
    <property type="protein sequence ID" value="KOM42691"/>
    <property type="gene ID" value="LR48_Vigan05g029500"/>
</dbReference>
<dbReference type="GO" id="GO:0009941">
    <property type="term" value="C:chloroplast envelope"/>
    <property type="evidence" value="ECO:0007669"/>
    <property type="project" value="UniProtKB-SubCell"/>
</dbReference>
<feature type="transmembrane region" description="Helical" evidence="7">
    <location>
        <begin position="131"/>
        <end position="150"/>
    </location>
</feature>
<evidence type="ECO:0000256" key="1">
    <source>
        <dbReference type="ARBA" id="ARBA00004119"/>
    </source>
</evidence>
<evidence type="ECO:0000313" key="10">
    <source>
        <dbReference type="Proteomes" id="UP000053144"/>
    </source>
</evidence>
<evidence type="ECO:0000313" key="11">
    <source>
        <dbReference type="Proteomes" id="UP000743370"/>
    </source>
</evidence>
<keyword evidence="6 7" id="KW-0472">Membrane</keyword>
<dbReference type="Gene3D" id="1.20.1530.20">
    <property type="match status" value="1"/>
</dbReference>
<dbReference type="KEGG" id="var:108333679"/>
<evidence type="ECO:0000256" key="5">
    <source>
        <dbReference type="ARBA" id="ARBA00022989"/>
    </source>
</evidence>
<dbReference type="OMA" id="MPKQVLY"/>
<evidence type="ECO:0000313" key="9">
    <source>
        <dbReference type="EMBL" id="KOM42691.1"/>
    </source>
</evidence>
<comment type="subcellular location">
    <subcellularLocation>
        <location evidence="2">Membrane</location>
        <topology evidence="2">Multi-pass membrane protein</topology>
    </subcellularLocation>
    <subcellularLocation>
        <location evidence="1">Plastid</location>
        <location evidence="1">Chloroplast envelope</location>
    </subcellularLocation>
</comment>
<evidence type="ECO:0000256" key="7">
    <source>
        <dbReference type="SAM" id="Phobius"/>
    </source>
</evidence>
<dbReference type="InterPro" id="IPR004710">
    <property type="entry name" value="Bilac:Na_transpt"/>
</dbReference>
<dbReference type="InterPro" id="IPR038770">
    <property type="entry name" value="Na+/solute_symporter_sf"/>
</dbReference>
<feature type="transmembrane region" description="Helical" evidence="7">
    <location>
        <begin position="190"/>
        <end position="210"/>
    </location>
</feature>
<evidence type="ECO:0000313" key="8">
    <source>
        <dbReference type="EMBL" id="KAG2372353.1"/>
    </source>
</evidence>
<dbReference type="PANTHER" id="PTHR10361">
    <property type="entry name" value="SODIUM-BILE ACID COTRANSPORTER"/>
    <property type="match status" value="1"/>
</dbReference>
<dbReference type="PANTHER" id="PTHR10361:SF28">
    <property type="entry name" value="P3 PROTEIN-RELATED"/>
    <property type="match status" value="1"/>
</dbReference>
<feature type="transmembrane region" description="Helical" evidence="7">
    <location>
        <begin position="217"/>
        <end position="239"/>
    </location>
</feature>
<evidence type="ECO:0000256" key="2">
    <source>
        <dbReference type="ARBA" id="ARBA00004141"/>
    </source>
</evidence>
<name>A0A0L9UJ22_PHAAN</name>
<dbReference type="GO" id="GO:0016020">
    <property type="term" value="C:membrane"/>
    <property type="evidence" value="ECO:0007669"/>
    <property type="project" value="UniProtKB-SubCell"/>
</dbReference>
<evidence type="ECO:0000256" key="3">
    <source>
        <dbReference type="ARBA" id="ARBA00006528"/>
    </source>
</evidence>